<dbReference type="AlphaFoldDB" id="A0A0N8SHS5"/>
<organism evidence="1 2">
    <name type="scientific">Pseudomonas syringae pv. papulans</name>
    <dbReference type="NCBI Taxonomy" id="83963"/>
    <lineage>
        <taxon>Bacteria</taxon>
        <taxon>Pseudomonadati</taxon>
        <taxon>Pseudomonadota</taxon>
        <taxon>Gammaproteobacteria</taxon>
        <taxon>Pseudomonadales</taxon>
        <taxon>Pseudomonadaceae</taxon>
        <taxon>Pseudomonas</taxon>
        <taxon>Pseudomonas syringae</taxon>
    </lineage>
</organism>
<evidence type="ECO:0000313" key="2">
    <source>
        <dbReference type="Proteomes" id="UP001162155"/>
    </source>
</evidence>
<gene>
    <name evidence="1" type="ORF">JW322_29590</name>
</gene>
<dbReference type="Proteomes" id="UP001162155">
    <property type="component" value="Unassembled WGS sequence"/>
</dbReference>
<evidence type="ECO:0000313" key="1">
    <source>
        <dbReference type="EMBL" id="MDH4625789.1"/>
    </source>
</evidence>
<accession>A0A0N8SHS5</accession>
<protein>
    <submittedName>
        <fullName evidence="1">Uncharacterized protein</fullName>
    </submittedName>
</protein>
<name>A0A0N8SHS5_PSESX</name>
<dbReference type="RefSeq" id="WP_044310954.1">
    <property type="nucleotide sequence ID" value="NZ_JAFFRY010000107.1"/>
</dbReference>
<reference evidence="1" key="1">
    <citation type="submission" date="2021-02" db="EMBL/GenBank/DDBJ databases">
        <title>Genome analysis of blister spot of apple pathogen from New York area.</title>
        <authorList>
            <person name="Kandel P."/>
            <person name="Hockett K.L."/>
            <person name="Santander R."/>
            <person name="Acimovic S."/>
        </authorList>
    </citation>
    <scope>NUCLEOTIDE SEQUENCE</scope>
    <source>
        <strain evidence="1">PSP1</strain>
    </source>
</reference>
<sequence length="138" mass="15654">MRIEIPLPSVSKQQEVILQAATEEGIKQLKANLNAPRLPGQSELDESLYSRTHLLREHEGWEPPSPEIVGAYFRHFQGCFPEHGTDGKLARLLGLSSDRRVRDYKQGVRKVPYGVWRHFLVLTGRAPQDIIPVLAFMA</sequence>
<proteinExistence type="predicted"/>
<comment type="caution">
    <text evidence="1">The sequence shown here is derived from an EMBL/GenBank/DDBJ whole genome shotgun (WGS) entry which is preliminary data.</text>
</comment>
<dbReference type="EMBL" id="JAFFRZ010000005">
    <property type="protein sequence ID" value="MDH4625789.1"/>
    <property type="molecule type" value="Genomic_DNA"/>
</dbReference>